<dbReference type="Pfam" id="PF15889">
    <property type="entry name" value="DUF4738"/>
    <property type="match status" value="1"/>
</dbReference>
<organism evidence="2 3">
    <name type="scientific">Bacteroides sedimenti</name>
    <dbReference type="NCBI Taxonomy" id="2136147"/>
    <lineage>
        <taxon>Bacteria</taxon>
        <taxon>Pseudomonadati</taxon>
        <taxon>Bacteroidota</taxon>
        <taxon>Bacteroidia</taxon>
        <taxon>Bacteroidales</taxon>
        <taxon>Bacteroidaceae</taxon>
        <taxon>Bacteroides</taxon>
    </lineage>
</organism>
<evidence type="ECO:0000313" key="3">
    <source>
        <dbReference type="Proteomes" id="UP001496674"/>
    </source>
</evidence>
<dbReference type="PROSITE" id="PS51257">
    <property type="entry name" value="PROKAR_LIPOPROTEIN"/>
    <property type="match status" value="1"/>
</dbReference>
<dbReference type="EMBL" id="AP028055">
    <property type="protein sequence ID" value="BEG98587.1"/>
    <property type="molecule type" value="Genomic_DNA"/>
</dbReference>
<accession>A0ABN6Z1V2</accession>
<sequence length="266" mass="30612">MKKYAVFLLLLLGLVACNKGQKAALNDGQEDLKAKKMLQGIWLDDESDEILFKVQGDTIYYPDAENASVYFKIKKDTFYTYGNEVMRYKIDKQAEHLFWFHSLSDNIVKLHKSEDPSDSLRIMGRRSTEVIPTYTEVTKRDSVVMYEGKRYRAYVYVNPSKIKVVKTSYTDDGMSIDNVYYDNVMHICVYEGKKMIYGHDITKDMFSDVIKEDFLKNAILADMRFYGVSKVGFRYQATVGIPESSVCNLVNLVVSFDGKLSIKIAQ</sequence>
<feature type="signal peptide" evidence="1">
    <location>
        <begin position="1"/>
        <end position="23"/>
    </location>
</feature>
<dbReference type="InterPro" id="IPR031762">
    <property type="entry name" value="DUF4738"/>
</dbReference>
<gene>
    <name evidence="2" type="ORF">BSYN_08520</name>
</gene>
<name>A0ABN6Z1V2_9BACE</name>
<proteinExistence type="predicted"/>
<keyword evidence="3" id="KW-1185">Reference proteome</keyword>
<keyword evidence="1" id="KW-0732">Signal</keyword>
<protein>
    <submittedName>
        <fullName evidence="2">DUF4738 domain-containing protein</fullName>
    </submittedName>
</protein>
<reference evidence="2 3" key="1">
    <citation type="submission" date="2023-04" db="EMBL/GenBank/DDBJ databases">
        <title>Draft genome sequence of acteroides sedimenti strain YN3PY1.</title>
        <authorList>
            <person name="Yoshida N."/>
        </authorList>
    </citation>
    <scope>NUCLEOTIDE SEQUENCE [LARGE SCALE GENOMIC DNA]</scope>
    <source>
        <strain evidence="2 3">YN3PY1</strain>
    </source>
</reference>
<dbReference type="Gene3D" id="2.40.128.510">
    <property type="entry name" value="Protein of unknown function DUF4738"/>
    <property type="match status" value="1"/>
</dbReference>
<feature type="chain" id="PRO_5045547755" evidence="1">
    <location>
        <begin position="24"/>
        <end position="266"/>
    </location>
</feature>
<dbReference type="Proteomes" id="UP001496674">
    <property type="component" value="Chromosome"/>
</dbReference>
<evidence type="ECO:0000313" key="2">
    <source>
        <dbReference type="EMBL" id="BEG98587.1"/>
    </source>
</evidence>
<evidence type="ECO:0000256" key="1">
    <source>
        <dbReference type="SAM" id="SignalP"/>
    </source>
</evidence>
<dbReference type="RefSeq" id="WP_353333636.1">
    <property type="nucleotide sequence ID" value="NZ_AP028055.1"/>
</dbReference>